<dbReference type="EMBL" id="RPFW01000002">
    <property type="protein sequence ID" value="TVZ05372.1"/>
    <property type="molecule type" value="Genomic_DNA"/>
</dbReference>
<dbReference type="PANTHER" id="PTHR21496">
    <property type="entry name" value="FERREDOXIN-RELATED"/>
    <property type="match status" value="1"/>
</dbReference>
<dbReference type="Pfam" id="PF00355">
    <property type="entry name" value="Rieske"/>
    <property type="match status" value="1"/>
</dbReference>
<accession>A0A6P2C1U8</accession>
<dbReference type="OrthoDB" id="147178at2"/>
<evidence type="ECO:0000256" key="2">
    <source>
        <dbReference type="ARBA" id="ARBA00022723"/>
    </source>
</evidence>
<protein>
    <submittedName>
        <fullName evidence="6">Rieske (2Fe-2S) protein</fullName>
    </submittedName>
</protein>
<keyword evidence="2" id="KW-0479">Metal-binding</keyword>
<dbReference type="AlphaFoldDB" id="A0A6P2C1U8"/>
<comment type="caution">
    <text evidence="6">The sequence shown here is derived from an EMBL/GenBank/DDBJ whole genome shotgun (WGS) entry which is preliminary data.</text>
</comment>
<dbReference type="PROSITE" id="PS51296">
    <property type="entry name" value="RIESKE"/>
    <property type="match status" value="1"/>
</dbReference>
<proteinExistence type="predicted"/>
<gene>
    <name evidence="6" type="ORF">EAS64_12470</name>
</gene>
<dbReference type="PANTHER" id="PTHR21496:SF23">
    <property type="entry name" value="3-PHENYLPROPIONATE_CINNAMIC ACID DIOXYGENASE FERREDOXIN SUBUNIT"/>
    <property type="match status" value="1"/>
</dbReference>
<dbReference type="Proteomes" id="UP000460272">
    <property type="component" value="Unassembled WGS sequence"/>
</dbReference>
<keyword evidence="4" id="KW-0411">Iron-sulfur</keyword>
<evidence type="ECO:0000313" key="6">
    <source>
        <dbReference type="EMBL" id="TVZ05372.1"/>
    </source>
</evidence>
<dbReference type="GO" id="GO:0004497">
    <property type="term" value="F:monooxygenase activity"/>
    <property type="evidence" value="ECO:0007669"/>
    <property type="project" value="UniProtKB-ARBA"/>
</dbReference>
<dbReference type="GO" id="GO:0046872">
    <property type="term" value="F:metal ion binding"/>
    <property type="evidence" value="ECO:0007669"/>
    <property type="project" value="UniProtKB-KW"/>
</dbReference>
<dbReference type="RefSeq" id="WP_145853075.1">
    <property type="nucleotide sequence ID" value="NZ_RPFW01000002.1"/>
</dbReference>
<evidence type="ECO:0000256" key="4">
    <source>
        <dbReference type="ARBA" id="ARBA00023014"/>
    </source>
</evidence>
<dbReference type="Gene3D" id="2.102.10.10">
    <property type="entry name" value="Rieske [2Fe-2S] iron-sulphur domain"/>
    <property type="match status" value="1"/>
</dbReference>
<dbReference type="SUPFAM" id="SSF50022">
    <property type="entry name" value="ISP domain"/>
    <property type="match status" value="1"/>
</dbReference>
<organism evidence="6 7">
    <name type="scientific">Trebonia kvetii</name>
    <dbReference type="NCBI Taxonomy" id="2480626"/>
    <lineage>
        <taxon>Bacteria</taxon>
        <taxon>Bacillati</taxon>
        <taxon>Actinomycetota</taxon>
        <taxon>Actinomycetes</taxon>
        <taxon>Streptosporangiales</taxon>
        <taxon>Treboniaceae</taxon>
        <taxon>Trebonia</taxon>
    </lineage>
</organism>
<dbReference type="GO" id="GO:0016705">
    <property type="term" value="F:oxidoreductase activity, acting on paired donors, with incorporation or reduction of molecular oxygen"/>
    <property type="evidence" value="ECO:0007669"/>
    <property type="project" value="UniProtKB-ARBA"/>
</dbReference>
<evidence type="ECO:0000256" key="1">
    <source>
        <dbReference type="ARBA" id="ARBA00022714"/>
    </source>
</evidence>
<dbReference type="InterPro" id="IPR017941">
    <property type="entry name" value="Rieske_2Fe-2S"/>
</dbReference>
<dbReference type="GO" id="GO:0051537">
    <property type="term" value="F:2 iron, 2 sulfur cluster binding"/>
    <property type="evidence" value="ECO:0007669"/>
    <property type="project" value="UniProtKB-KW"/>
</dbReference>
<keyword evidence="7" id="KW-1185">Reference proteome</keyword>
<reference evidence="6 7" key="1">
    <citation type="submission" date="2018-11" db="EMBL/GenBank/DDBJ databases">
        <title>Trebonia kvetii gen.nov., sp.nov., a novel acidophilic actinobacterium, and proposal of the new actinobacterial family Treboniaceae fam. nov.</title>
        <authorList>
            <person name="Rapoport D."/>
            <person name="Sagova-Mareckova M."/>
            <person name="Sedlacek I."/>
            <person name="Provaznik J."/>
            <person name="Kralova S."/>
            <person name="Pavlinic D."/>
            <person name="Benes V."/>
            <person name="Kopecky J."/>
        </authorList>
    </citation>
    <scope>NUCLEOTIDE SEQUENCE [LARGE SCALE GENOMIC DNA]</scope>
    <source>
        <strain evidence="6 7">15Tr583</strain>
    </source>
</reference>
<keyword evidence="3" id="KW-0408">Iron</keyword>
<evidence type="ECO:0000256" key="3">
    <source>
        <dbReference type="ARBA" id="ARBA00023004"/>
    </source>
</evidence>
<dbReference type="InterPro" id="IPR036922">
    <property type="entry name" value="Rieske_2Fe-2S_sf"/>
</dbReference>
<keyword evidence="1" id="KW-0001">2Fe-2S</keyword>
<evidence type="ECO:0000313" key="7">
    <source>
        <dbReference type="Proteomes" id="UP000460272"/>
    </source>
</evidence>
<feature type="domain" description="Rieske" evidence="5">
    <location>
        <begin position="4"/>
        <end position="101"/>
    </location>
</feature>
<sequence>MTFAVVANLDDLEVGDTMLVDELSEPICLIRLADDDVRAIHNTCTHQQQPLHEGTLQDDDTLVCAAHASRYDLTTGEAVGPFACGPIPVYACKIEDDAIWVDLDQQLNDAPIPRPPAPGTRGER</sequence>
<name>A0A6P2C1U8_9ACTN</name>
<evidence type="ECO:0000259" key="5">
    <source>
        <dbReference type="PROSITE" id="PS51296"/>
    </source>
</evidence>